<sequence>METSNHLCSLVSSIPVFIYCFTDRPYHDSSFVSRPRKRSRSPVASVPLSSPISGALSSAYADLYHHLRGLGVLRVMGIDLEIQAEIDECIAYADALRVRGIDARVVVEAVDREEIETGARGLVEVRVDRVTHPVIADDIHKPAREGAVEVTYEKKGPCAVMLVVLLEYWDCKINVTMKFKCRLPCPKSS</sequence>
<accession>A0ABQ5B9U9</accession>
<evidence type="ECO:0000313" key="2">
    <source>
        <dbReference type="Proteomes" id="UP001151760"/>
    </source>
</evidence>
<reference evidence="1" key="1">
    <citation type="journal article" date="2022" name="Int. J. Mol. Sci.">
        <title>Draft Genome of Tanacetum Coccineum: Genomic Comparison of Closely Related Tanacetum-Family Plants.</title>
        <authorList>
            <person name="Yamashiro T."/>
            <person name="Shiraishi A."/>
            <person name="Nakayama K."/>
            <person name="Satake H."/>
        </authorList>
    </citation>
    <scope>NUCLEOTIDE SEQUENCE</scope>
</reference>
<comment type="caution">
    <text evidence="1">The sequence shown here is derived from an EMBL/GenBank/DDBJ whole genome shotgun (WGS) entry which is preliminary data.</text>
</comment>
<dbReference type="Proteomes" id="UP001151760">
    <property type="component" value="Unassembled WGS sequence"/>
</dbReference>
<keyword evidence="2" id="KW-1185">Reference proteome</keyword>
<gene>
    <name evidence="1" type="ORF">Tco_0858647</name>
</gene>
<proteinExistence type="predicted"/>
<organism evidence="1 2">
    <name type="scientific">Tanacetum coccineum</name>
    <dbReference type="NCBI Taxonomy" id="301880"/>
    <lineage>
        <taxon>Eukaryota</taxon>
        <taxon>Viridiplantae</taxon>
        <taxon>Streptophyta</taxon>
        <taxon>Embryophyta</taxon>
        <taxon>Tracheophyta</taxon>
        <taxon>Spermatophyta</taxon>
        <taxon>Magnoliopsida</taxon>
        <taxon>eudicotyledons</taxon>
        <taxon>Gunneridae</taxon>
        <taxon>Pentapetalae</taxon>
        <taxon>asterids</taxon>
        <taxon>campanulids</taxon>
        <taxon>Asterales</taxon>
        <taxon>Asteraceae</taxon>
        <taxon>Asteroideae</taxon>
        <taxon>Anthemideae</taxon>
        <taxon>Anthemidinae</taxon>
        <taxon>Tanacetum</taxon>
    </lineage>
</organism>
<protein>
    <submittedName>
        <fullName evidence="1">Uncharacterized protein</fullName>
    </submittedName>
</protein>
<dbReference type="EMBL" id="BQNB010013080">
    <property type="protein sequence ID" value="GJT11605.1"/>
    <property type="molecule type" value="Genomic_DNA"/>
</dbReference>
<name>A0ABQ5B9U9_9ASTR</name>
<evidence type="ECO:0000313" key="1">
    <source>
        <dbReference type="EMBL" id="GJT11605.1"/>
    </source>
</evidence>
<reference evidence="1" key="2">
    <citation type="submission" date="2022-01" db="EMBL/GenBank/DDBJ databases">
        <authorList>
            <person name="Yamashiro T."/>
            <person name="Shiraishi A."/>
            <person name="Satake H."/>
            <person name="Nakayama K."/>
        </authorList>
    </citation>
    <scope>NUCLEOTIDE SEQUENCE</scope>
</reference>